<accession>A0ABT3M6T5</accession>
<gene>
    <name evidence="1" type="ORF">ND855_07090</name>
</gene>
<dbReference type="RefSeq" id="WP_265357759.1">
    <property type="nucleotide sequence ID" value="NZ_JAMQPR010000001.1"/>
</dbReference>
<dbReference type="EMBL" id="JAMQPR010000001">
    <property type="protein sequence ID" value="MCW7503884.1"/>
    <property type="molecule type" value="Genomic_DNA"/>
</dbReference>
<name>A0ABT3M6T5_9LEPT</name>
<reference evidence="1 2" key="1">
    <citation type="submission" date="2022-06" db="EMBL/GenBank/DDBJ databases">
        <title>Leptospira isolates from biofilms formed at urban environments.</title>
        <authorList>
            <person name="Ribeiro P.S."/>
            <person name="Sousa T."/>
            <person name="Carvalho N."/>
            <person name="Aburjaile F."/>
            <person name="Neves F."/>
            <person name="Oliveira D."/>
            <person name="Blanco L."/>
            <person name="Lima J."/>
            <person name="Costa F."/>
            <person name="Brenig B."/>
            <person name="Soares S."/>
            <person name="Ramos R."/>
            <person name="Goes-Neto A."/>
            <person name="Matiuzzi M."/>
            <person name="Azevedo V."/>
            <person name="Ristow P."/>
        </authorList>
    </citation>
    <scope>NUCLEOTIDE SEQUENCE [LARGE SCALE GENOMIC DNA]</scope>
    <source>
        <strain evidence="1 2">VSF14</strain>
    </source>
</reference>
<evidence type="ECO:0000313" key="1">
    <source>
        <dbReference type="EMBL" id="MCW7503884.1"/>
    </source>
</evidence>
<dbReference type="Proteomes" id="UP001208794">
    <property type="component" value="Unassembled WGS sequence"/>
</dbReference>
<proteinExistence type="predicted"/>
<organism evidence="1 2">
    <name type="scientific">Leptospira paudalimensis</name>
    <dbReference type="NCBI Taxonomy" id="2950024"/>
    <lineage>
        <taxon>Bacteria</taxon>
        <taxon>Pseudomonadati</taxon>
        <taxon>Spirochaetota</taxon>
        <taxon>Spirochaetia</taxon>
        <taxon>Leptospirales</taxon>
        <taxon>Leptospiraceae</taxon>
        <taxon>Leptospira</taxon>
    </lineage>
</organism>
<comment type="caution">
    <text evidence="1">The sequence shown here is derived from an EMBL/GenBank/DDBJ whole genome shotgun (WGS) entry which is preliminary data.</text>
</comment>
<keyword evidence="2" id="KW-1185">Reference proteome</keyword>
<evidence type="ECO:0000313" key="2">
    <source>
        <dbReference type="Proteomes" id="UP001208794"/>
    </source>
</evidence>
<protein>
    <submittedName>
        <fullName evidence="1">Uncharacterized protein</fullName>
    </submittedName>
</protein>
<sequence>MTVDELNSKYSHAIEQGFSGVESNFSEITIYLDRLLRLLIHRRPDFKLIQLKMKFGEVCLYTNLHIIHNDDDRQRDHDLSMKIQSRLQKSSKLN</sequence>